<dbReference type="OrthoDB" id="370541at2"/>
<dbReference type="PROSITE" id="PS51782">
    <property type="entry name" value="LYSM"/>
    <property type="match status" value="1"/>
</dbReference>
<keyword evidence="5" id="KW-1185">Reference proteome</keyword>
<dbReference type="Pfam" id="PF01476">
    <property type="entry name" value="LysM"/>
    <property type="match status" value="1"/>
</dbReference>
<gene>
    <name evidence="4" type="ORF">C8N44_11665</name>
</gene>
<accession>A0A2T6ARN5</accession>
<dbReference type="Proteomes" id="UP000244069">
    <property type="component" value="Unassembled WGS sequence"/>
</dbReference>
<feature type="compositionally biased region" description="Low complexity" evidence="1">
    <location>
        <begin position="258"/>
        <end position="300"/>
    </location>
</feature>
<feature type="signal peptide" evidence="2">
    <location>
        <begin position="1"/>
        <end position="22"/>
    </location>
</feature>
<evidence type="ECO:0000256" key="2">
    <source>
        <dbReference type="SAM" id="SignalP"/>
    </source>
</evidence>
<keyword evidence="2" id="KW-0732">Signal</keyword>
<evidence type="ECO:0000313" key="4">
    <source>
        <dbReference type="EMBL" id="PTX46488.1"/>
    </source>
</evidence>
<dbReference type="EMBL" id="QBKN01000016">
    <property type="protein sequence ID" value="PTX46488.1"/>
    <property type="molecule type" value="Genomic_DNA"/>
</dbReference>
<dbReference type="InterPro" id="IPR036779">
    <property type="entry name" value="LysM_dom_sf"/>
</dbReference>
<reference evidence="4 5" key="1">
    <citation type="submission" date="2018-04" db="EMBL/GenBank/DDBJ databases">
        <title>Genomic Encyclopedia of Archaeal and Bacterial Type Strains, Phase II (KMG-II): from individual species to whole genera.</title>
        <authorList>
            <person name="Goeker M."/>
        </authorList>
    </citation>
    <scope>NUCLEOTIDE SEQUENCE [LARGE SCALE GENOMIC DNA]</scope>
    <source>
        <strain evidence="4 5">DSM 29329</strain>
    </source>
</reference>
<name>A0A2T6ARN5_9RHOB</name>
<dbReference type="PANTHER" id="PTHR34700">
    <property type="entry name" value="POTASSIUM BINDING PROTEIN KBP"/>
    <property type="match status" value="1"/>
</dbReference>
<feature type="region of interest" description="Disordered" evidence="1">
    <location>
        <begin position="197"/>
        <end position="368"/>
    </location>
</feature>
<dbReference type="SUPFAM" id="SSF54106">
    <property type="entry name" value="LysM domain"/>
    <property type="match status" value="1"/>
</dbReference>
<feature type="region of interest" description="Disordered" evidence="1">
    <location>
        <begin position="31"/>
        <end position="112"/>
    </location>
</feature>
<feature type="compositionally biased region" description="Polar residues" evidence="1">
    <location>
        <begin position="94"/>
        <end position="111"/>
    </location>
</feature>
<sequence>MGKAAVQAGFGAAVLASATVLAVNSGWIDLSPGSTPQEAGEQQASATAAAPQPDTASEAQPVESAAAVVSGTTDRGPARPDPDSRALAPLQPGTGASVSETSRSPAETAQDNFLPRFDLVRADPDGTTVVAGSAVPGSEVTLLVDGTETETATAGSDGTFVLFTDLTPEGLARVLTLATGEGADRSTSRDEIIIAPAAPRVASAPQAGSAPQAPGTTGSATLTGAASGLADPAAAPSDPTLAEGATPAPRVSQPGDRPAAAEGEQLALAGAPQRDGAPGPATAAAPAGPQAAGTAPTPAEGLPPTPDTSATPREGSAPGAGTPAEIALASDAQPGAQPPQGTTAPDRTGEPTVLVSGPAGVEVLPSSPLGPSEIALDAVGYDAEGEVFLTGRGLRSAFLRIYLDNTPVTTSRIREDGGWRVELPQVGAGTYTLRVDQLDESGAVTARVESPFQREAREILATATQGRQGPVTAVTVQPGDTLWAISRDRYGEGIEYVRVYQANTDQIRDPDLIYPGQVFSLPEGE</sequence>
<dbReference type="AlphaFoldDB" id="A0A2T6ARN5"/>
<protein>
    <submittedName>
        <fullName evidence="4">Nucleoid-associated protein YgaU</fullName>
    </submittedName>
</protein>
<dbReference type="CDD" id="cd00118">
    <property type="entry name" value="LysM"/>
    <property type="match status" value="1"/>
</dbReference>
<comment type="caution">
    <text evidence="4">The sequence shown here is derived from an EMBL/GenBank/DDBJ whole genome shotgun (WGS) entry which is preliminary data.</text>
</comment>
<organism evidence="4 5">
    <name type="scientific">Allosediminivita pacifica</name>
    <dbReference type="NCBI Taxonomy" id="1267769"/>
    <lineage>
        <taxon>Bacteria</taxon>
        <taxon>Pseudomonadati</taxon>
        <taxon>Pseudomonadota</taxon>
        <taxon>Alphaproteobacteria</taxon>
        <taxon>Rhodobacterales</taxon>
        <taxon>Paracoccaceae</taxon>
        <taxon>Allosediminivita</taxon>
    </lineage>
</organism>
<dbReference type="RefSeq" id="WP_107977298.1">
    <property type="nucleotide sequence ID" value="NZ_BMEZ01000017.1"/>
</dbReference>
<evidence type="ECO:0000313" key="5">
    <source>
        <dbReference type="Proteomes" id="UP000244069"/>
    </source>
</evidence>
<dbReference type="PANTHER" id="PTHR34700:SF4">
    <property type="entry name" value="PHAGE-LIKE ELEMENT PBSX PROTEIN XKDP"/>
    <property type="match status" value="1"/>
</dbReference>
<evidence type="ECO:0000259" key="3">
    <source>
        <dbReference type="PROSITE" id="PS51782"/>
    </source>
</evidence>
<feature type="compositionally biased region" description="Low complexity" evidence="1">
    <location>
        <begin position="202"/>
        <end position="242"/>
    </location>
</feature>
<dbReference type="InterPro" id="IPR018392">
    <property type="entry name" value="LysM"/>
</dbReference>
<feature type="compositionally biased region" description="Low complexity" evidence="1">
    <location>
        <begin position="37"/>
        <end position="57"/>
    </location>
</feature>
<dbReference type="Gene3D" id="3.10.350.10">
    <property type="entry name" value="LysM domain"/>
    <property type="match status" value="1"/>
</dbReference>
<dbReference type="SMART" id="SM00257">
    <property type="entry name" value="LysM"/>
    <property type="match status" value="1"/>
</dbReference>
<evidence type="ECO:0000256" key="1">
    <source>
        <dbReference type="SAM" id="MobiDB-lite"/>
    </source>
</evidence>
<dbReference type="InterPro" id="IPR052196">
    <property type="entry name" value="Bact_Kbp"/>
</dbReference>
<feature type="chain" id="PRO_5015555849" evidence="2">
    <location>
        <begin position="23"/>
        <end position="525"/>
    </location>
</feature>
<proteinExistence type="predicted"/>
<feature type="domain" description="LysM" evidence="3">
    <location>
        <begin position="472"/>
        <end position="521"/>
    </location>
</feature>